<dbReference type="Proteomes" id="UP000238634">
    <property type="component" value="Unassembled WGS sequence"/>
</dbReference>
<dbReference type="STRING" id="1920490.GCA_001895925_02989"/>
<name>A0A2T1DD49_9CYAN</name>
<organism evidence="1 2">
    <name type="scientific">Phormidesmis priestleyi ULC007</name>
    <dbReference type="NCBI Taxonomy" id="1920490"/>
    <lineage>
        <taxon>Bacteria</taxon>
        <taxon>Bacillati</taxon>
        <taxon>Cyanobacteriota</taxon>
        <taxon>Cyanophyceae</taxon>
        <taxon>Leptolyngbyales</taxon>
        <taxon>Leptolyngbyaceae</taxon>
        <taxon>Phormidesmis</taxon>
    </lineage>
</organism>
<dbReference type="EMBL" id="PVWG01000018">
    <property type="protein sequence ID" value="PSB18361.1"/>
    <property type="molecule type" value="Genomic_DNA"/>
</dbReference>
<evidence type="ECO:0008006" key="3">
    <source>
        <dbReference type="Google" id="ProtNLM"/>
    </source>
</evidence>
<accession>A0A2T1DD49</accession>
<evidence type="ECO:0000313" key="1">
    <source>
        <dbReference type="EMBL" id="PSB18361.1"/>
    </source>
</evidence>
<protein>
    <recommendedName>
        <fullName evidence="3">Alpha/beta hydrolase</fullName>
    </recommendedName>
</protein>
<dbReference type="AlphaFoldDB" id="A0A2T1DD49"/>
<reference evidence="1 2" key="1">
    <citation type="submission" date="2018-02" db="EMBL/GenBank/DDBJ databases">
        <authorList>
            <person name="Cohen D.B."/>
            <person name="Kent A.D."/>
        </authorList>
    </citation>
    <scope>NUCLEOTIDE SEQUENCE [LARGE SCALE GENOMIC DNA]</scope>
    <source>
        <strain evidence="1 2">ULC007</strain>
    </source>
</reference>
<keyword evidence="2" id="KW-1185">Reference proteome</keyword>
<evidence type="ECO:0000313" key="2">
    <source>
        <dbReference type="Proteomes" id="UP000238634"/>
    </source>
</evidence>
<proteinExistence type="predicted"/>
<gene>
    <name evidence="1" type="ORF">C7B65_15825</name>
</gene>
<sequence>MPTDYILFVHGVKTRKQADFRALADSLFNRIKSSVGDQSRVLKPIVFFWGDLNQEAQDELLNGFKASPKWSDFWFQDFRTQQVLGFVGDAALYLSRHVGSQVVQRFEQDVLGVLQNTAPGDRLHLVTHSWGTVILFDLLFAARWEDTRLDPKIRQTVQQIRNTLFGLPPVEGTGIPITSIHTMGSPISLFSLLTISGTLGGASTHDLSPDLKNLLEQLYNLKKKPIPWRNFAHPGDPIAYPLEGVIPLLLNESSRYVQTQDVITDKGNFLNRPFQQRLIPVLWGGEAHGSYWSNEVVSQTIAEVIRAT</sequence>
<dbReference type="RefSeq" id="WP_073069675.1">
    <property type="nucleotide sequence ID" value="NZ_MPPI01000003.1"/>
</dbReference>
<comment type="caution">
    <text evidence="1">The sequence shown here is derived from an EMBL/GenBank/DDBJ whole genome shotgun (WGS) entry which is preliminary data.</text>
</comment>
<reference evidence="1 2" key="2">
    <citation type="submission" date="2018-03" db="EMBL/GenBank/DDBJ databases">
        <title>The ancient ancestry and fast evolution of plastids.</title>
        <authorList>
            <person name="Moore K.R."/>
            <person name="Magnabosco C."/>
            <person name="Momper L."/>
            <person name="Gold D.A."/>
            <person name="Bosak T."/>
            <person name="Fournier G.P."/>
        </authorList>
    </citation>
    <scope>NUCLEOTIDE SEQUENCE [LARGE SCALE GENOMIC DNA]</scope>
    <source>
        <strain evidence="1 2">ULC007</strain>
    </source>
</reference>
<dbReference type="OrthoDB" id="570706at2"/>